<evidence type="ECO:0000313" key="3">
    <source>
        <dbReference type="Proteomes" id="UP001157161"/>
    </source>
</evidence>
<evidence type="ECO:0008006" key="4">
    <source>
        <dbReference type="Google" id="ProtNLM"/>
    </source>
</evidence>
<organism evidence="2 3">
    <name type="scientific">Litorihabitans aurantiacus</name>
    <dbReference type="NCBI Taxonomy" id="1930061"/>
    <lineage>
        <taxon>Bacteria</taxon>
        <taxon>Bacillati</taxon>
        <taxon>Actinomycetota</taxon>
        <taxon>Actinomycetes</taxon>
        <taxon>Micrococcales</taxon>
        <taxon>Beutenbergiaceae</taxon>
        <taxon>Litorihabitans</taxon>
    </lineage>
</organism>
<proteinExistence type="predicted"/>
<feature type="compositionally biased region" description="Basic residues" evidence="1">
    <location>
        <begin position="113"/>
        <end position="130"/>
    </location>
</feature>
<feature type="compositionally biased region" description="Basic residues" evidence="1">
    <location>
        <begin position="97"/>
        <end position="106"/>
    </location>
</feature>
<evidence type="ECO:0000313" key="2">
    <source>
        <dbReference type="EMBL" id="GMA32948.1"/>
    </source>
</evidence>
<name>A0AA38CRP1_9MICO</name>
<dbReference type="InterPro" id="IPR027417">
    <property type="entry name" value="P-loop_NTPase"/>
</dbReference>
<keyword evidence="3" id="KW-1185">Reference proteome</keyword>
<feature type="region of interest" description="Disordered" evidence="1">
    <location>
        <begin position="77"/>
        <end position="130"/>
    </location>
</feature>
<reference evidence="2" key="1">
    <citation type="journal article" date="2014" name="Int. J. Syst. Evol. Microbiol.">
        <title>Complete genome sequence of Corynebacterium casei LMG S-19264T (=DSM 44701T), isolated from a smear-ripened cheese.</title>
        <authorList>
            <consortium name="US DOE Joint Genome Institute (JGI-PGF)"/>
            <person name="Walter F."/>
            <person name="Albersmeier A."/>
            <person name="Kalinowski J."/>
            <person name="Ruckert C."/>
        </authorList>
    </citation>
    <scope>NUCLEOTIDE SEQUENCE</scope>
    <source>
        <strain evidence="2">NBRC 112290</strain>
    </source>
</reference>
<gene>
    <name evidence="2" type="ORF">GCM10025875_29400</name>
</gene>
<accession>A0AA38CRP1</accession>
<dbReference type="SUPFAM" id="SSF52540">
    <property type="entry name" value="P-loop containing nucleoside triphosphate hydrolases"/>
    <property type="match status" value="1"/>
</dbReference>
<evidence type="ECO:0000256" key="1">
    <source>
        <dbReference type="SAM" id="MobiDB-lite"/>
    </source>
</evidence>
<dbReference type="AlphaFoldDB" id="A0AA38CRP1"/>
<dbReference type="Gene3D" id="3.40.50.300">
    <property type="entry name" value="P-loop containing nucleotide triphosphate hydrolases"/>
    <property type="match status" value="1"/>
</dbReference>
<comment type="caution">
    <text evidence="2">The sequence shown here is derived from an EMBL/GenBank/DDBJ whole genome shotgun (WGS) entry which is preliminary data.</text>
</comment>
<protein>
    <recommendedName>
        <fullName evidence="4">DNA helicase</fullName>
    </recommendedName>
</protein>
<sequence>MRAPSPGALVVDGGPGTGKTVVALHRAAYLLHAEPGVDAGRGGVLVVGPHQPYLDFVADVLPALGEDGVRTCTLRDLLPQGRAPPSSAIRAWPPSRRVPRSWRRSSRPSPCTRSRRRARSTSRRRGPTSG</sequence>
<dbReference type="Proteomes" id="UP001157161">
    <property type="component" value="Unassembled WGS sequence"/>
</dbReference>
<reference evidence="2" key="2">
    <citation type="submission" date="2023-02" db="EMBL/GenBank/DDBJ databases">
        <authorList>
            <person name="Sun Q."/>
            <person name="Mori K."/>
        </authorList>
    </citation>
    <scope>NUCLEOTIDE SEQUENCE</scope>
    <source>
        <strain evidence="2">NBRC 112290</strain>
    </source>
</reference>
<dbReference type="EMBL" id="BSUM01000001">
    <property type="protein sequence ID" value="GMA32948.1"/>
    <property type="molecule type" value="Genomic_DNA"/>
</dbReference>